<dbReference type="AlphaFoldDB" id="A0A562S8S6"/>
<dbReference type="OrthoDB" id="9832727at2"/>
<dbReference type="Proteomes" id="UP000318307">
    <property type="component" value="Unassembled WGS sequence"/>
</dbReference>
<evidence type="ECO:0000313" key="2">
    <source>
        <dbReference type="Proteomes" id="UP000318307"/>
    </source>
</evidence>
<dbReference type="EMBL" id="VLLC01000002">
    <property type="protein sequence ID" value="TWI76860.1"/>
    <property type="molecule type" value="Genomic_DNA"/>
</dbReference>
<name>A0A562S8S6_9BACT</name>
<evidence type="ECO:0008006" key="3">
    <source>
        <dbReference type="Google" id="ProtNLM"/>
    </source>
</evidence>
<gene>
    <name evidence="1" type="ORF">LZ24_00482</name>
</gene>
<protein>
    <recommendedName>
        <fullName evidence="3">STAS domain-containing protein</fullName>
    </recommendedName>
</protein>
<comment type="caution">
    <text evidence="1">The sequence shown here is derived from an EMBL/GenBank/DDBJ whole genome shotgun (WGS) entry which is preliminary data.</text>
</comment>
<reference evidence="1 2" key="1">
    <citation type="submission" date="2019-07" db="EMBL/GenBank/DDBJ databases">
        <title>Genome sequencing of 100 strains of the haloalkaliphilic chemolithoautotrophic sulfur-oxidizing bacterium Thioalkalivibrio.</title>
        <authorList>
            <person name="Muyzer G."/>
        </authorList>
    </citation>
    <scope>NUCLEOTIDE SEQUENCE [LARGE SCALE GENOMIC DNA]</scope>
    <source>
        <strain evidence="1 2">ASO4-4</strain>
    </source>
</reference>
<proteinExistence type="predicted"/>
<accession>A0A562S8S6</accession>
<evidence type="ECO:0000313" key="1">
    <source>
        <dbReference type="EMBL" id="TWI76860.1"/>
    </source>
</evidence>
<organism evidence="1 2">
    <name type="scientific">Desulfobotulus alkaliphilus</name>
    <dbReference type="NCBI Taxonomy" id="622671"/>
    <lineage>
        <taxon>Bacteria</taxon>
        <taxon>Pseudomonadati</taxon>
        <taxon>Thermodesulfobacteriota</taxon>
        <taxon>Desulfobacteria</taxon>
        <taxon>Desulfobacterales</taxon>
        <taxon>Desulfobacteraceae</taxon>
        <taxon>Desulfobotulus</taxon>
    </lineage>
</organism>
<dbReference type="RefSeq" id="WP_144681944.1">
    <property type="nucleotide sequence ID" value="NZ_VLLC01000002.1"/>
</dbReference>
<keyword evidence="2" id="KW-1185">Reference proteome</keyword>
<sequence>MPNTVMADVSRKRLYIRYGEMTIEQYFQFTGEILKEAAKLEEGFTILSDLREFSLPKGENPIQANIREIAEVQQKLKKMGASEIIRVVDPQVWLFMAMGEAEKRAGYEAFIFDDYEEADAALDDMTEDIHSGDVKKAGS</sequence>